<comment type="caution">
    <text evidence="3">The sequence shown here is derived from an EMBL/GenBank/DDBJ whole genome shotgun (WGS) entry which is preliminary data.</text>
</comment>
<gene>
    <name evidence="3" type="ORF">G4177_26695</name>
</gene>
<reference evidence="3 4" key="1">
    <citation type="submission" date="2020-02" db="EMBL/GenBank/DDBJ databases">
        <authorList>
            <person name="Babadi Z.K."/>
            <person name="Risdian C."/>
            <person name="Ebrahimipour G.H."/>
            <person name="Wink J."/>
        </authorList>
    </citation>
    <scope>NUCLEOTIDE SEQUENCE [LARGE SCALE GENOMIC DNA]</scope>
    <source>
        <strain evidence="3 4">ZKHCc1 1396</strain>
    </source>
</reference>
<evidence type="ECO:0000313" key="3">
    <source>
        <dbReference type="EMBL" id="MBE4751764.1"/>
    </source>
</evidence>
<feature type="region of interest" description="Disordered" evidence="1">
    <location>
        <begin position="255"/>
        <end position="279"/>
    </location>
</feature>
<organism evidence="3 4">
    <name type="scientific">Corallococcus soli</name>
    <dbReference type="NCBI Taxonomy" id="2710757"/>
    <lineage>
        <taxon>Bacteria</taxon>
        <taxon>Pseudomonadati</taxon>
        <taxon>Myxococcota</taxon>
        <taxon>Myxococcia</taxon>
        <taxon>Myxococcales</taxon>
        <taxon>Cystobacterineae</taxon>
        <taxon>Myxococcaceae</taxon>
        <taxon>Corallococcus</taxon>
    </lineage>
</organism>
<feature type="compositionally biased region" description="Pro residues" evidence="1">
    <location>
        <begin position="260"/>
        <end position="272"/>
    </location>
</feature>
<proteinExistence type="predicted"/>
<dbReference type="EMBL" id="JAAIYO010000009">
    <property type="protein sequence ID" value="MBE4751764.1"/>
    <property type="molecule type" value="Genomic_DNA"/>
</dbReference>
<evidence type="ECO:0000256" key="2">
    <source>
        <dbReference type="SAM" id="Phobius"/>
    </source>
</evidence>
<sequence length="440" mass="47433">MARTGPRSPRCPDCNAPFALKPGQTHYTCGYCGIAFDLGATQAKPRVSLPPGPQGKPPSQVPMIMAGAGFMVLLMTTAAVIVLNASPEPPPPRAARAPVVPPIAPPAPPPVPSPPERSAPKPDFQWASRTAPAFMDINGDGTDDIIGHVRRLEASKGMDLVAAFDGRTLEQLWETPPAEGPDTSRTTKVIAQGGRLVMSEQRVVNLLEAETGKRLGRVPLSDSPRRLCIPPGDTESVWIEVVDGQHLLLNTRTGTARPAPHAPPRCATPPLSPQDCSMSRPVELTTTCERSSYPPSDIRGFSPSFIYRNKNAILVTGTRRPGTSVPMAALFHKGSRKPLWHGVVADTDPLTLQDQTPEVAELTDDAFYIAYELEQGGMRLVRRDLGTGAMTWDVAIPRSKDGSAPSVIWAHGDRVYVPHWTWLDVFEASTGNLVGTLGRW</sequence>
<dbReference type="SUPFAM" id="SSF50998">
    <property type="entry name" value="Quinoprotein alcohol dehydrogenase-like"/>
    <property type="match status" value="1"/>
</dbReference>
<dbReference type="Proteomes" id="UP001516472">
    <property type="component" value="Unassembled WGS sequence"/>
</dbReference>
<feature type="compositionally biased region" description="Pro residues" evidence="1">
    <location>
        <begin position="89"/>
        <end position="117"/>
    </location>
</feature>
<dbReference type="InterPro" id="IPR011047">
    <property type="entry name" value="Quinoprotein_ADH-like_sf"/>
</dbReference>
<dbReference type="InterPro" id="IPR015943">
    <property type="entry name" value="WD40/YVTN_repeat-like_dom_sf"/>
</dbReference>
<protein>
    <recommendedName>
        <fullName evidence="5">VCBS repeat-containing protein</fullName>
    </recommendedName>
</protein>
<feature type="transmembrane region" description="Helical" evidence="2">
    <location>
        <begin position="63"/>
        <end position="83"/>
    </location>
</feature>
<dbReference type="RefSeq" id="WP_193428963.1">
    <property type="nucleotide sequence ID" value="NZ_JAAIYO010000009.1"/>
</dbReference>
<keyword evidence="2" id="KW-0472">Membrane</keyword>
<feature type="region of interest" description="Disordered" evidence="1">
    <location>
        <begin position="89"/>
        <end position="121"/>
    </location>
</feature>
<dbReference type="Gene3D" id="2.130.10.10">
    <property type="entry name" value="YVTN repeat-like/Quinoprotein amine dehydrogenase"/>
    <property type="match status" value="1"/>
</dbReference>
<accession>A0ABR9PV92</accession>
<keyword evidence="2" id="KW-0812">Transmembrane</keyword>
<evidence type="ECO:0000313" key="4">
    <source>
        <dbReference type="Proteomes" id="UP001516472"/>
    </source>
</evidence>
<name>A0ABR9PV92_9BACT</name>
<evidence type="ECO:0008006" key="5">
    <source>
        <dbReference type="Google" id="ProtNLM"/>
    </source>
</evidence>
<keyword evidence="4" id="KW-1185">Reference proteome</keyword>
<evidence type="ECO:0000256" key="1">
    <source>
        <dbReference type="SAM" id="MobiDB-lite"/>
    </source>
</evidence>
<keyword evidence="2" id="KW-1133">Transmembrane helix</keyword>